<dbReference type="EMBL" id="JBHTLM010000002">
    <property type="protein sequence ID" value="MFD1175496.1"/>
    <property type="molecule type" value="Genomic_DNA"/>
</dbReference>
<comment type="caution">
    <text evidence="1">The sequence shown here is derived from an EMBL/GenBank/DDBJ whole genome shotgun (WGS) entry which is preliminary data.</text>
</comment>
<evidence type="ECO:0008006" key="3">
    <source>
        <dbReference type="Google" id="ProtNLM"/>
    </source>
</evidence>
<protein>
    <recommendedName>
        <fullName evidence="3">SbsC C-terminal domain-containing protein</fullName>
    </recommendedName>
</protein>
<proteinExistence type="predicted"/>
<evidence type="ECO:0000313" key="2">
    <source>
        <dbReference type="Proteomes" id="UP001597262"/>
    </source>
</evidence>
<gene>
    <name evidence="1" type="ORF">ACFQ3W_04165</name>
</gene>
<reference evidence="2" key="1">
    <citation type="journal article" date="2019" name="Int. J. Syst. Evol. Microbiol.">
        <title>The Global Catalogue of Microorganisms (GCM) 10K type strain sequencing project: providing services to taxonomists for standard genome sequencing and annotation.</title>
        <authorList>
            <consortium name="The Broad Institute Genomics Platform"/>
            <consortium name="The Broad Institute Genome Sequencing Center for Infectious Disease"/>
            <person name="Wu L."/>
            <person name="Ma J."/>
        </authorList>
    </citation>
    <scope>NUCLEOTIDE SEQUENCE [LARGE SCALE GENOMIC DNA]</scope>
    <source>
        <strain evidence="2">CCUG 59189</strain>
    </source>
</reference>
<organism evidence="1 2">
    <name type="scientific">Paenibacillus puldeungensis</name>
    <dbReference type="NCBI Taxonomy" id="696536"/>
    <lineage>
        <taxon>Bacteria</taxon>
        <taxon>Bacillati</taxon>
        <taxon>Bacillota</taxon>
        <taxon>Bacilli</taxon>
        <taxon>Bacillales</taxon>
        <taxon>Paenibacillaceae</taxon>
        <taxon>Paenibacillus</taxon>
    </lineage>
</organism>
<dbReference type="RefSeq" id="WP_379316905.1">
    <property type="nucleotide sequence ID" value="NZ_JBHTLM010000002.1"/>
</dbReference>
<sequence length="603" mass="67643">MTVKRWFTLQNLLILLCLMTVPLLVYKGIGIAQKLEAVKTAERLFQQKQLVEAEEWYRKAQNNRTILYKENLISSRLDELAPITAMKNDLRDVAEQASKADHEHDFELLMKAYTKLEQVRSRYMTPEGPYSKYYRQVSENYGISPSFTSYFKNFKTMFLQQLEQNLATSNYEDESFKKNLLSIPAHFFGTEQKWMDELKAAFHRYDDTKLTRIAAKGLVESMLDNATSMLAEYQSDNLEAPWIVAKVDSLVESLLKRDWDTGDYTAFATHSKQFTTFASSAHPKSDVLTLVKRRMDELMRKAGKNAANGHYQEAIELYTAIGHYQDTQAEISATELAWTMAEPVRMLPTPQGGSSYAHVVSGRHKFGSKVYVVAMDQNNQLYFGRMNEDDSVQVLTSQDLSPQVQIRSVAIEPKLSTADHPAIVIEAASETRNALYTAFEVQENSISPLYSIEADSLTIQPDGTLQAVNPVGEGAGQTAIFVRSGDQYQFAGIQEDIQDISADQVSQHPESLVRFTCTVIQSGSGEALVMGNNSLVLLRGDFTLPADAANITVTGRFKQYAEINVDEQLMGKIGEVLKGQQGGTTSESNQISIPIVEVEKIQQ</sequence>
<evidence type="ECO:0000313" key="1">
    <source>
        <dbReference type="EMBL" id="MFD1175496.1"/>
    </source>
</evidence>
<keyword evidence="2" id="KW-1185">Reference proteome</keyword>
<accession>A0ABW3RU95</accession>
<name>A0ABW3RU95_9BACL</name>
<dbReference type="Proteomes" id="UP001597262">
    <property type="component" value="Unassembled WGS sequence"/>
</dbReference>